<evidence type="ECO:0000313" key="1">
    <source>
        <dbReference type="EMBL" id="KAI8565540.1"/>
    </source>
</evidence>
<keyword evidence="2" id="KW-1185">Reference proteome</keyword>
<dbReference type="Proteomes" id="UP001062846">
    <property type="component" value="Chromosome 3"/>
</dbReference>
<dbReference type="EMBL" id="CM046390">
    <property type="protein sequence ID" value="KAI8565540.1"/>
    <property type="molecule type" value="Genomic_DNA"/>
</dbReference>
<evidence type="ECO:0000313" key="2">
    <source>
        <dbReference type="Proteomes" id="UP001062846"/>
    </source>
</evidence>
<gene>
    <name evidence="1" type="ORF">RHMOL_Rhmol03G0268100</name>
</gene>
<sequence>MTTKHEDFYAPLPPNPPTPQNYVVLPLYPFHTRNNRSLRRCLALAAVLLLLSAASVLLYPSDPTLTLSRLRLNKIQVLTSPRLSLSVSLSLTLRVFNRDFFSLRYSSLVVSVGYRGRELGFVTSDGGEIRARGSSYVNATLALDGLEVVHDVVYLVEDLASGLIPFDTDSVVKGTVGIFFVDVPIKARVSCEVYVSTKNQTVTHQDCYPEVAACISYRCHARCIHHDGACTGTTLDALWVNTRTASPYRHPVPLLQWPLLVVARLLSLSEPLVASPEHSICGPMPIPFGLSEKKPGSTSFSSLPPILPFIPGL</sequence>
<proteinExistence type="predicted"/>
<reference evidence="1" key="1">
    <citation type="submission" date="2022-02" db="EMBL/GenBank/DDBJ databases">
        <title>Plant Genome Project.</title>
        <authorList>
            <person name="Zhang R.-G."/>
        </authorList>
    </citation>
    <scope>NUCLEOTIDE SEQUENCE</scope>
    <source>
        <strain evidence="1">AT1</strain>
    </source>
</reference>
<comment type="caution">
    <text evidence="1">The sequence shown here is derived from an EMBL/GenBank/DDBJ whole genome shotgun (WGS) entry which is preliminary data.</text>
</comment>
<organism evidence="1 2">
    <name type="scientific">Rhododendron molle</name>
    <name type="common">Chinese azalea</name>
    <name type="synonym">Azalea mollis</name>
    <dbReference type="NCBI Taxonomy" id="49168"/>
    <lineage>
        <taxon>Eukaryota</taxon>
        <taxon>Viridiplantae</taxon>
        <taxon>Streptophyta</taxon>
        <taxon>Embryophyta</taxon>
        <taxon>Tracheophyta</taxon>
        <taxon>Spermatophyta</taxon>
        <taxon>Magnoliopsida</taxon>
        <taxon>eudicotyledons</taxon>
        <taxon>Gunneridae</taxon>
        <taxon>Pentapetalae</taxon>
        <taxon>asterids</taxon>
        <taxon>Ericales</taxon>
        <taxon>Ericaceae</taxon>
        <taxon>Ericoideae</taxon>
        <taxon>Rhodoreae</taxon>
        <taxon>Rhododendron</taxon>
    </lineage>
</organism>
<protein>
    <submittedName>
        <fullName evidence="1">Uncharacterized protein</fullName>
    </submittedName>
</protein>
<name>A0ACC0PJ44_RHOML</name>
<accession>A0ACC0PJ44</accession>